<evidence type="ECO:0000259" key="1">
    <source>
        <dbReference type="Pfam" id="PF13649"/>
    </source>
</evidence>
<evidence type="ECO:0000313" key="3">
    <source>
        <dbReference type="Proteomes" id="UP000176349"/>
    </source>
</evidence>
<dbReference type="EMBL" id="MHKV01000037">
    <property type="protein sequence ID" value="OGY96736.1"/>
    <property type="molecule type" value="Genomic_DNA"/>
</dbReference>
<dbReference type="Pfam" id="PF13649">
    <property type="entry name" value="Methyltransf_25"/>
    <property type="match status" value="1"/>
</dbReference>
<dbReference type="CDD" id="cd02440">
    <property type="entry name" value="AdoMet_MTases"/>
    <property type="match status" value="1"/>
</dbReference>
<feature type="domain" description="Methyltransferase" evidence="1">
    <location>
        <begin position="156"/>
        <end position="230"/>
    </location>
</feature>
<name>A0A1G2C666_9BACT</name>
<dbReference type="AlphaFoldDB" id="A0A1G2C666"/>
<dbReference type="Proteomes" id="UP000176349">
    <property type="component" value="Unassembled WGS sequence"/>
</dbReference>
<comment type="caution">
    <text evidence="2">The sequence shown here is derived from an EMBL/GenBank/DDBJ whole genome shotgun (WGS) entry which is preliminary data.</text>
</comment>
<protein>
    <recommendedName>
        <fullName evidence="1">Methyltransferase domain-containing protein</fullName>
    </recommendedName>
</protein>
<organism evidence="2 3">
    <name type="scientific">Candidatus Liptonbacteria bacterium GWC1_60_9</name>
    <dbReference type="NCBI Taxonomy" id="1798645"/>
    <lineage>
        <taxon>Bacteria</taxon>
        <taxon>Candidatus Liptoniibacteriota</taxon>
    </lineage>
</organism>
<sequence length="332" mass="37146">MRKTVFASFAALLKTNRNLDLEEGFLIAEIFMALKKTGFTAYAAAHREFFVMCAAEELRLRSDLLEALCEFLTEKGIMRKTGPGTFRAESRFFSDQGPIPFLLAYKTACNSLTGLLDGSTTYGKDVARDARYLGTGTKLIFPLLGEIFKTRGIKTVLDLGCGNGAFLLTLAETLPGFRGIGIDIDAPTVEEATAALRVSPHNDSIRIREGDVRHPELFPPDVGSPEALVGMGIFHEFRKDGSLVPLLNRYKTRFPKARLFLVEFDTPGWDELREKPEGPKRRGAAIYRLMHHVSEQGLPQSKDEWRKTLEETAWRVVDMHTGPNRLVAFECQ</sequence>
<dbReference type="InterPro" id="IPR029063">
    <property type="entry name" value="SAM-dependent_MTases_sf"/>
</dbReference>
<evidence type="ECO:0000313" key="2">
    <source>
        <dbReference type="EMBL" id="OGY96736.1"/>
    </source>
</evidence>
<dbReference type="SUPFAM" id="SSF53335">
    <property type="entry name" value="S-adenosyl-L-methionine-dependent methyltransferases"/>
    <property type="match status" value="1"/>
</dbReference>
<proteinExistence type="predicted"/>
<gene>
    <name evidence="2" type="ORF">A2128_00960</name>
</gene>
<accession>A0A1G2C666</accession>
<reference evidence="2 3" key="1">
    <citation type="journal article" date="2016" name="Nat. Commun.">
        <title>Thousands of microbial genomes shed light on interconnected biogeochemical processes in an aquifer system.</title>
        <authorList>
            <person name="Anantharaman K."/>
            <person name="Brown C.T."/>
            <person name="Hug L.A."/>
            <person name="Sharon I."/>
            <person name="Castelle C.J."/>
            <person name="Probst A.J."/>
            <person name="Thomas B.C."/>
            <person name="Singh A."/>
            <person name="Wilkins M.J."/>
            <person name="Karaoz U."/>
            <person name="Brodie E.L."/>
            <person name="Williams K.H."/>
            <person name="Hubbard S.S."/>
            <person name="Banfield J.F."/>
        </authorList>
    </citation>
    <scope>NUCLEOTIDE SEQUENCE [LARGE SCALE GENOMIC DNA]</scope>
</reference>
<dbReference type="InterPro" id="IPR041698">
    <property type="entry name" value="Methyltransf_25"/>
</dbReference>
<dbReference type="Gene3D" id="3.40.50.150">
    <property type="entry name" value="Vaccinia Virus protein VP39"/>
    <property type="match status" value="1"/>
</dbReference>